<dbReference type="GO" id="GO:0005829">
    <property type="term" value="C:cytosol"/>
    <property type="evidence" value="ECO:0007669"/>
    <property type="project" value="TreeGrafter"/>
</dbReference>
<dbReference type="FunFam" id="1.10.10.10:FF:000001">
    <property type="entry name" value="LysR family transcriptional regulator"/>
    <property type="match status" value="1"/>
</dbReference>
<dbReference type="SUPFAM" id="SSF46785">
    <property type="entry name" value="Winged helix' DNA-binding domain"/>
    <property type="match status" value="1"/>
</dbReference>
<proteinExistence type="inferred from homology"/>
<evidence type="ECO:0000313" key="7">
    <source>
        <dbReference type="Proteomes" id="UP000214610"/>
    </source>
</evidence>
<dbReference type="InterPro" id="IPR036388">
    <property type="entry name" value="WH-like_DNA-bd_sf"/>
</dbReference>
<sequence length="305" mass="34577">MKLASYLKQLRVFYAVAINEKMTKAAAELCLTQPAVSHSIKELEDTLGCSLFLRVRKSLQLTKQGEILFNSCRKIFSELDQVENEIDLSKQNSSESFSFSATQTIVKYFLFDSLKSFVEQNPKTKLRIQSSSKKETLELIKNGEVDFGFITSPVPENLDNSLEFIELFTFTDQFIAADRFPLDTTKPLNWHTLSTLPIITLGKNSLTHRYQKELMAKAGYDLKTALECDNLDLVVEFTELGLGIGWVTDKVFSRVCQEGKRIKAINFESSFPLRSVVLVKNKYYPVSKAADRFLAFVAARGKKSD</sequence>
<gene>
    <name evidence="6" type="ORF">ADH67_02445</name>
</gene>
<evidence type="ECO:0000259" key="5">
    <source>
        <dbReference type="PROSITE" id="PS50931"/>
    </source>
</evidence>
<protein>
    <submittedName>
        <fullName evidence="6">LysR family transcriptional regulator</fullName>
    </submittedName>
</protein>
<dbReference type="GeneID" id="78363378"/>
<keyword evidence="4" id="KW-0804">Transcription</keyword>
<dbReference type="PROSITE" id="PS50931">
    <property type="entry name" value="HTH_LYSR"/>
    <property type="match status" value="1"/>
</dbReference>
<dbReference type="EMBL" id="NHMP01000001">
    <property type="protein sequence ID" value="OXE51172.1"/>
    <property type="molecule type" value="Genomic_DNA"/>
</dbReference>
<keyword evidence="2" id="KW-0805">Transcription regulation</keyword>
<dbReference type="Gene3D" id="3.40.190.290">
    <property type="match status" value="1"/>
</dbReference>
<dbReference type="CDD" id="cd05466">
    <property type="entry name" value="PBP2_LTTR_substrate"/>
    <property type="match status" value="1"/>
</dbReference>
<dbReference type="Proteomes" id="UP000214610">
    <property type="component" value="Unassembled WGS sequence"/>
</dbReference>
<dbReference type="InterPro" id="IPR036390">
    <property type="entry name" value="WH_DNA-bd_sf"/>
</dbReference>
<name>A0A227KRP4_9BURK</name>
<accession>A0A227KRP4</accession>
<dbReference type="RefSeq" id="WP_066591291.1">
    <property type="nucleotide sequence ID" value="NZ_CAPFQK010000004.1"/>
</dbReference>
<dbReference type="PANTHER" id="PTHR30419">
    <property type="entry name" value="HTH-TYPE TRANSCRIPTIONAL REGULATOR YBHD"/>
    <property type="match status" value="1"/>
</dbReference>
<evidence type="ECO:0000256" key="3">
    <source>
        <dbReference type="ARBA" id="ARBA00023125"/>
    </source>
</evidence>
<dbReference type="InterPro" id="IPR005119">
    <property type="entry name" value="LysR_subst-bd"/>
</dbReference>
<dbReference type="PANTHER" id="PTHR30419:SF8">
    <property type="entry name" value="NITROGEN ASSIMILATION TRANSCRIPTIONAL ACTIVATOR-RELATED"/>
    <property type="match status" value="1"/>
</dbReference>
<evidence type="ECO:0000256" key="1">
    <source>
        <dbReference type="ARBA" id="ARBA00009437"/>
    </source>
</evidence>
<dbReference type="SUPFAM" id="SSF53850">
    <property type="entry name" value="Periplasmic binding protein-like II"/>
    <property type="match status" value="1"/>
</dbReference>
<dbReference type="Pfam" id="PF00126">
    <property type="entry name" value="HTH_1"/>
    <property type="match status" value="1"/>
</dbReference>
<dbReference type="AlphaFoldDB" id="A0A227KRP4"/>
<keyword evidence="3" id="KW-0238">DNA-binding</keyword>
<evidence type="ECO:0000313" key="6">
    <source>
        <dbReference type="EMBL" id="OXE51172.1"/>
    </source>
</evidence>
<keyword evidence="7" id="KW-1185">Reference proteome</keyword>
<dbReference type="InterPro" id="IPR050950">
    <property type="entry name" value="HTH-type_LysR_regulators"/>
</dbReference>
<feature type="domain" description="HTH lysR-type" evidence="5">
    <location>
        <begin position="1"/>
        <end position="62"/>
    </location>
</feature>
<evidence type="ECO:0000256" key="4">
    <source>
        <dbReference type="ARBA" id="ARBA00023163"/>
    </source>
</evidence>
<dbReference type="Pfam" id="PF03466">
    <property type="entry name" value="LysR_substrate"/>
    <property type="match status" value="1"/>
</dbReference>
<dbReference type="Gene3D" id="1.10.10.10">
    <property type="entry name" value="Winged helix-like DNA-binding domain superfamily/Winged helix DNA-binding domain"/>
    <property type="match status" value="1"/>
</dbReference>
<dbReference type="GO" id="GO:0003700">
    <property type="term" value="F:DNA-binding transcription factor activity"/>
    <property type="evidence" value="ECO:0007669"/>
    <property type="project" value="InterPro"/>
</dbReference>
<dbReference type="PRINTS" id="PR00039">
    <property type="entry name" value="HTHLYSR"/>
</dbReference>
<comment type="similarity">
    <text evidence="1">Belongs to the LysR transcriptional regulatory family.</text>
</comment>
<organism evidence="6 7">
    <name type="scientific">Turicimonas muris</name>
    <dbReference type="NCBI Taxonomy" id="1796652"/>
    <lineage>
        <taxon>Bacteria</taxon>
        <taxon>Pseudomonadati</taxon>
        <taxon>Pseudomonadota</taxon>
        <taxon>Betaproteobacteria</taxon>
        <taxon>Burkholderiales</taxon>
        <taxon>Sutterellaceae</taxon>
        <taxon>Turicimonas</taxon>
    </lineage>
</organism>
<dbReference type="GO" id="GO:0003677">
    <property type="term" value="F:DNA binding"/>
    <property type="evidence" value="ECO:0007669"/>
    <property type="project" value="UniProtKB-KW"/>
</dbReference>
<reference evidence="7" key="1">
    <citation type="submission" date="2017-05" db="EMBL/GenBank/DDBJ databases">
        <title>Improved OligoMM genomes.</title>
        <authorList>
            <person name="Garzetti D."/>
        </authorList>
    </citation>
    <scope>NUCLEOTIDE SEQUENCE [LARGE SCALE GENOMIC DNA]</scope>
    <source>
        <strain evidence="7">YL45</strain>
    </source>
</reference>
<evidence type="ECO:0000256" key="2">
    <source>
        <dbReference type="ARBA" id="ARBA00023015"/>
    </source>
</evidence>
<comment type="caution">
    <text evidence="6">The sequence shown here is derived from an EMBL/GenBank/DDBJ whole genome shotgun (WGS) entry which is preliminary data.</text>
</comment>
<dbReference type="InterPro" id="IPR000847">
    <property type="entry name" value="LysR_HTH_N"/>
</dbReference>